<reference evidence="6" key="1">
    <citation type="journal article" date="2019" name="Int. J. Syst. Evol. Microbiol.">
        <title>The Global Catalogue of Microorganisms (GCM) 10K type strain sequencing project: providing services to taxonomists for standard genome sequencing and annotation.</title>
        <authorList>
            <consortium name="The Broad Institute Genomics Platform"/>
            <consortium name="The Broad Institute Genome Sequencing Center for Infectious Disease"/>
            <person name="Wu L."/>
            <person name="Ma J."/>
        </authorList>
    </citation>
    <scope>NUCLEOTIDE SEQUENCE [LARGE SCALE GENOMIC DNA]</scope>
    <source>
        <strain evidence="6">CCUG 60523</strain>
    </source>
</reference>
<name>A0ABV8ARI8_9BACT</name>
<dbReference type="Proteomes" id="UP001595805">
    <property type="component" value="Unassembled WGS sequence"/>
</dbReference>
<evidence type="ECO:0000313" key="5">
    <source>
        <dbReference type="EMBL" id="MFC3880225.1"/>
    </source>
</evidence>
<dbReference type="SMART" id="SM00448">
    <property type="entry name" value="REC"/>
    <property type="match status" value="1"/>
</dbReference>
<evidence type="ECO:0000256" key="3">
    <source>
        <dbReference type="PROSITE-ProRule" id="PRU00169"/>
    </source>
</evidence>
<feature type="modified residue" description="4-aspartylphosphate" evidence="3">
    <location>
        <position position="52"/>
    </location>
</feature>
<dbReference type="PANTHER" id="PTHR44591">
    <property type="entry name" value="STRESS RESPONSE REGULATOR PROTEIN 1"/>
    <property type="match status" value="1"/>
</dbReference>
<dbReference type="EMBL" id="JBHRZS010000007">
    <property type="protein sequence ID" value="MFC3880225.1"/>
    <property type="molecule type" value="Genomic_DNA"/>
</dbReference>
<dbReference type="Pfam" id="PF00072">
    <property type="entry name" value="Response_reg"/>
    <property type="match status" value="1"/>
</dbReference>
<dbReference type="Gene3D" id="3.40.50.2300">
    <property type="match status" value="1"/>
</dbReference>
<dbReference type="RefSeq" id="WP_377905431.1">
    <property type="nucleotide sequence ID" value="NZ_JBHRZS010000007.1"/>
</dbReference>
<dbReference type="InterPro" id="IPR050595">
    <property type="entry name" value="Bact_response_regulator"/>
</dbReference>
<keyword evidence="2" id="KW-0902">Two-component regulatory system</keyword>
<gene>
    <name evidence="5" type="ORF">ACFOSV_08560</name>
</gene>
<dbReference type="PANTHER" id="PTHR44591:SF14">
    <property type="entry name" value="PROTEIN PILG"/>
    <property type="match status" value="1"/>
</dbReference>
<feature type="domain" description="Response regulatory" evidence="4">
    <location>
        <begin position="2"/>
        <end position="118"/>
    </location>
</feature>
<evidence type="ECO:0000256" key="1">
    <source>
        <dbReference type="ARBA" id="ARBA00022553"/>
    </source>
</evidence>
<organism evidence="5 6">
    <name type="scientific">Algoriphagus namhaensis</name>
    <dbReference type="NCBI Taxonomy" id="915353"/>
    <lineage>
        <taxon>Bacteria</taxon>
        <taxon>Pseudomonadati</taxon>
        <taxon>Bacteroidota</taxon>
        <taxon>Cytophagia</taxon>
        <taxon>Cytophagales</taxon>
        <taxon>Cyclobacteriaceae</taxon>
        <taxon>Algoriphagus</taxon>
    </lineage>
</organism>
<keyword evidence="1 3" id="KW-0597">Phosphoprotein</keyword>
<dbReference type="PROSITE" id="PS50110">
    <property type="entry name" value="RESPONSE_REGULATORY"/>
    <property type="match status" value="1"/>
</dbReference>
<evidence type="ECO:0000313" key="6">
    <source>
        <dbReference type="Proteomes" id="UP001595805"/>
    </source>
</evidence>
<protein>
    <submittedName>
        <fullName evidence="5">Response regulator</fullName>
    </submittedName>
</protein>
<evidence type="ECO:0000259" key="4">
    <source>
        <dbReference type="PROSITE" id="PS50110"/>
    </source>
</evidence>
<keyword evidence="6" id="KW-1185">Reference proteome</keyword>
<evidence type="ECO:0000256" key="2">
    <source>
        <dbReference type="ARBA" id="ARBA00023012"/>
    </source>
</evidence>
<dbReference type="SUPFAM" id="SSF52172">
    <property type="entry name" value="CheY-like"/>
    <property type="match status" value="1"/>
</dbReference>
<proteinExistence type="predicted"/>
<sequence length="123" mass="13963">MRVLVVEDDSVHRFILKTIFEKSSDQVTAVCNGREAMEVLDIDQSFNVILTDIQMPEMNGLELLSRIKQNHCTQTIPVIGFTAGDVNHYRGISQTPFDALVAKPMDFWDLYSLAKKYVDTPLN</sequence>
<dbReference type="InterPro" id="IPR001789">
    <property type="entry name" value="Sig_transdc_resp-reg_receiver"/>
</dbReference>
<dbReference type="InterPro" id="IPR011006">
    <property type="entry name" value="CheY-like_superfamily"/>
</dbReference>
<comment type="caution">
    <text evidence="5">The sequence shown here is derived from an EMBL/GenBank/DDBJ whole genome shotgun (WGS) entry which is preliminary data.</text>
</comment>
<dbReference type="CDD" id="cd17546">
    <property type="entry name" value="REC_hyHK_CKI1_RcsC-like"/>
    <property type="match status" value="1"/>
</dbReference>
<accession>A0ABV8ARI8</accession>